<dbReference type="Proteomes" id="UP000070133">
    <property type="component" value="Unassembled WGS sequence"/>
</dbReference>
<sequence length="115" mass="13673">MWPPHILDLPIETKLIIFSYLPFKEIQRARVICRHIRDMIDHDTNRIFLLKSTAPIEVLAIKEAYSNLFEFDPRKNDILKSTNFVFNLRRRAHHTGTQLKRQKCFHNTCELIASL</sequence>
<evidence type="ECO:0000313" key="2">
    <source>
        <dbReference type="EMBL" id="KXT05141.1"/>
    </source>
</evidence>
<evidence type="ECO:0000259" key="1">
    <source>
        <dbReference type="PROSITE" id="PS50181"/>
    </source>
</evidence>
<reference evidence="2 3" key="1">
    <citation type="submission" date="2015-07" db="EMBL/GenBank/DDBJ databases">
        <title>Comparative genomics of the Sigatoka disease complex on banana suggests a link between parallel evolutionary changes in Pseudocercospora fijiensis and Pseudocercospora eumusae and increased virulence on the banana host.</title>
        <authorList>
            <person name="Chang T.-C."/>
            <person name="Salvucci A."/>
            <person name="Crous P.W."/>
            <person name="Stergiopoulos I."/>
        </authorList>
    </citation>
    <scope>NUCLEOTIDE SEQUENCE [LARGE SCALE GENOMIC DNA]</scope>
    <source>
        <strain evidence="2 3">CBS 114824</strain>
    </source>
</reference>
<gene>
    <name evidence="2" type="ORF">AC578_7603</name>
</gene>
<dbReference type="SMART" id="SM00256">
    <property type="entry name" value="FBOX"/>
    <property type="match status" value="1"/>
</dbReference>
<dbReference type="EMBL" id="LFZN01000015">
    <property type="protein sequence ID" value="KXT05141.1"/>
    <property type="molecule type" value="Genomic_DNA"/>
</dbReference>
<name>A0A139HRQ3_9PEZI</name>
<accession>A0A139HRQ3</accession>
<dbReference type="InterPro" id="IPR001810">
    <property type="entry name" value="F-box_dom"/>
</dbReference>
<dbReference type="InterPro" id="IPR036047">
    <property type="entry name" value="F-box-like_dom_sf"/>
</dbReference>
<comment type="caution">
    <text evidence="2">The sequence shown here is derived from an EMBL/GenBank/DDBJ whole genome shotgun (WGS) entry which is preliminary data.</text>
</comment>
<proteinExistence type="predicted"/>
<dbReference type="PROSITE" id="PS50181">
    <property type="entry name" value="FBOX"/>
    <property type="match status" value="1"/>
</dbReference>
<dbReference type="Gene3D" id="1.20.1280.50">
    <property type="match status" value="1"/>
</dbReference>
<dbReference type="OrthoDB" id="3640036at2759"/>
<dbReference type="AlphaFoldDB" id="A0A139HRQ3"/>
<feature type="domain" description="F-box" evidence="1">
    <location>
        <begin position="3"/>
        <end position="51"/>
    </location>
</feature>
<protein>
    <recommendedName>
        <fullName evidence="1">F-box domain-containing protein</fullName>
    </recommendedName>
</protein>
<organism evidence="2 3">
    <name type="scientific">Pseudocercospora eumusae</name>
    <dbReference type="NCBI Taxonomy" id="321146"/>
    <lineage>
        <taxon>Eukaryota</taxon>
        <taxon>Fungi</taxon>
        <taxon>Dikarya</taxon>
        <taxon>Ascomycota</taxon>
        <taxon>Pezizomycotina</taxon>
        <taxon>Dothideomycetes</taxon>
        <taxon>Dothideomycetidae</taxon>
        <taxon>Mycosphaerellales</taxon>
        <taxon>Mycosphaerellaceae</taxon>
        <taxon>Pseudocercospora</taxon>
    </lineage>
</organism>
<dbReference type="Pfam" id="PF00646">
    <property type="entry name" value="F-box"/>
    <property type="match status" value="1"/>
</dbReference>
<keyword evidence="3" id="KW-1185">Reference proteome</keyword>
<dbReference type="SUPFAM" id="SSF81383">
    <property type="entry name" value="F-box domain"/>
    <property type="match status" value="1"/>
</dbReference>
<evidence type="ECO:0000313" key="3">
    <source>
        <dbReference type="Proteomes" id="UP000070133"/>
    </source>
</evidence>